<protein>
    <submittedName>
        <fullName evidence="2">Mobile element protein</fullName>
    </submittedName>
</protein>
<evidence type="ECO:0000313" key="2">
    <source>
        <dbReference type="EMBL" id="VAW12754.1"/>
    </source>
</evidence>
<name>A0A3B0TVY7_9ZZZZ</name>
<dbReference type="AlphaFoldDB" id="A0A3B0TVY7"/>
<dbReference type="Pfam" id="PF13612">
    <property type="entry name" value="DDE_Tnp_1_3"/>
    <property type="match status" value="1"/>
</dbReference>
<feature type="domain" description="Transposase DDE" evidence="1">
    <location>
        <begin position="1"/>
        <end position="32"/>
    </location>
</feature>
<organism evidence="2">
    <name type="scientific">hydrothermal vent metagenome</name>
    <dbReference type="NCBI Taxonomy" id="652676"/>
    <lineage>
        <taxon>unclassified sequences</taxon>
        <taxon>metagenomes</taxon>
        <taxon>ecological metagenomes</taxon>
    </lineage>
</organism>
<sequence length="32" mass="3769">MGWFYGFKLHIIVNDKGELLEFVITQANVDDR</sequence>
<accession>A0A3B0TVY7</accession>
<proteinExistence type="predicted"/>
<evidence type="ECO:0000259" key="1">
    <source>
        <dbReference type="Pfam" id="PF13612"/>
    </source>
</evidence>
<dbReference type="InterPro" id="IPR025668">
    <property type="entry name" value="Tnp_DDE_dom"/>
</dbReference>
<gene>
    <name evidence="2" type="ORF">MNBD_BACTEROID03-182</name>
</gene>
<feature type="non-terminal residue" evidence="2">
    <location>
        <position position="32"/>
    </location>
</feature>
<dbReference type="EMBL" id="UOEL01000094">
    <property type="protein sequence ID" value="VAW12754.1"/>
    <property type="molecule type" value="Genomic_DNA"/>
</dbReference>
<reference evidence="2" key="1">
    <citation type="submission" date="2018-06" db="EMBL/GenBank/DDBJ databases">
        <authorList>
            <person name="Zhirakovskaya E."/>
        </authorList>
    </citation>
    <scope>NUCLEOTIDE SEQUENCE</scope>
</reference>